<dbReference type="Gene3D" id="1.10.10.60">
    <property type="entry name" value="Homeodomain-like"/>
    <property type="match status" value="1"/>
</dbReference>
<evidence type="ECO:0000313" key="6">
    <source>
        <dbReference type="EMBL" id="GAY24422.1"/>
    </source>
</evidence>
<sequence length="213" mass="24002">MHDISDRPQDVAVPRRRARRSTAEIRALILDAARAVFAERGFAGATTRHIAARAEVAEPLIFNNFGSKEALFTEAVTEPFNARFREFLDYSDTLPPDREERSMRFVQALYPFLRDHADLLLAMVKSRGDVDAAAIHGLDDYFTRAVARMRSQYEQAGLEFDVPPELMVRYGFGMLAGSVLLGDWFFPEGGPDTDVEESVLARMLFKASEPKQL</sequence>
<keyword evidence="2 4" id="KW-0238">DNA-binding</keyword>
<organism evidence="6 7">
    <name type="scientific">Sphingobium fuliginis (strain ATCC 27551)</name>
    <dbReference type="NCBI Taxonomy" id="336203"/>
    <lineage>
        <taxon>Bacteria</taxon>
        <taxon>Pseudomonadati</taxon>
        <taxon>Pseudomonadota</taxon>
        <taxon>Alphaproteobacteria</taxon>
        <taxon>Sphingomonadales</taxon>
        <taxon>Sphingomonadaceae</taxon>
        <taxon>Sphingobium</taxon>
    </lineage>
</organism>
<dbReference type="GO" id="GO:0003700">
    <property type="term" value="F:DNA-binding transcription factor activity"/>
    <property type="evidence" value="ECO:0007669"/>
    <property type="project" value="TreeGrafter"/>
</dbReference>
<feature type="domain" description="HTH tetR-type" evidence="5">
    <location>
        <begin position="23"/>
        <end position="83"/>
    </location>
</feature>
<dbReference type="Proteomes" id="UP000221538">
    <property type="component" value="Unassembled WGS sequence"/>
</dbReference>
<dbReference type="PANTHER" id="PTHR30055">
    <property type="entry name" value="HTH-TYPE TRANSCRIPTIONAL REGULATOR RUTR"/>
    <property type="match status" value="1"/>
</dbReference>
<reference evidence="6 7" key="2">
    <citation type="journal article" date="2013" name="Environ. Sci. Technol.">
        <title>The 4-tert-butylphenol-utilizing bacterium Sphingobium fuliginis OMI can degrade bisphenols via phenolic ring hydroxylation and meta-cleavage pathway.</title>
        <authorList>
            <person name="Ogata Y."/>
            <person name="Goda S."/>
            <person name="Toyama T."/>
            <person name="Sei K."/>
            <person name="Ike M."/>
        </authorList>
    </citation>
    <scope>NUCLEOTIDE SEQUENCE [LARGE SCALE GENOMIC DNA]</scope>
    <source>
        <strain evidence="6 7">OMI</strain>
    </source>
</reference>
<evidence type="ECO:0000256" key="1">
    <source>
        <dbReference type="ARBA" id="ARBA00023015"/>
    </source>
</evidence>
<evidence type="ECO:0000256" key="4">
    <source>
        <dbReference type="PROSITE-ProRule" id="PRU00335"/>
    </source>
</evidence>
<protein>
    <submittedName>
        <fullName evidence="6">Transcriptional regulator, tetr family</fullName>
    </submittedName>
</protein>
<keyword evidence="1" id="KW-0805">Transcription regulation</keyword>
<dbReference type="InterPro" id="IPR050109">
    <property type="entry name" value="HTH-type_TetR-like_transc_reg"/>
</dbReference>
<accession>A0A292ZI67</accession>
<evidence type="ECO:0000256" key="2">
    <source>
        <dbReference type="ARBA" id="ARBA00023125"/>
    </source>
</evidence>
<dbReference type="SUPFAM" id="SSF46689">
    <property type="entry name" value="Homeodomain-like"/>
    <property type="match status" value="1"/>
</dbReference>
<name>A0A292ZI67_SPHSA</name>
<dbReference type="Pfam" id="PF00440">
    <property type="entry name" value="TetR_N"/>
    <property type="match status" value="1"/>
</dbReference>
<feature type="DNA-binding region" description="H-T-H motif" evidence="4">
    <location>
        <begin position="46"/>
        <end position="65"/>
    </location>
</feature>
<dbReference type="EMBL" id="BEWI01000032">
    <property type="protein sequence ID" value="GAY24422.1"/>
    <property type="molecule type" value="Genomic_DNA"/>
</dbReference>
<evidence type="ECO:0000259" key="5">
    <source>
        <dbReference type="PROSITE" id="PS50977"/>
    </source>
</evidence>
<dbReference type="AlphaFoldDB" id="A0A292ZI67"/>
<dbReference type="PANTHER" id="PTHR30055:SF234">
    <property type="entry name" value="HTH-TYPE TRANSCRIPTIONAL REGULATOR BETI"/>
    <property type="match status" value="1"/>
</dbReference>
<gene>
    <name evidence="6" type="ORF">SFOMI_5002</name>
</gene>
<dbReference type="PROSITE" id="PS50977">
    <property type="entry name" value="HTH_TETR_2"/>
    <property type="match status" value="1"/>
</dbReference>
<proteinExistence type="predicted"/>
<dbReference type="PRINTS" id="PR00455">
    <property type="entry name" value="HTHTETR"/>
</dbReference>
<dbReference type="GO" id="GO:0000976">
    <property type="term" value="F:transcription cis-regulatory region binding"/>
    <property type="evidence" value="ECO:0007669"/>
    <property type="project" value="TreeGrafter"/>
</dbReference>
<dbReference type="RefSeq" id="WP_099186880.1">
    <property type="nucleotide sequence ID" value="NZ_BEWI01000032.1"/>
</dbReference>
<comment type="caution">
    <text evidence="6">The sequence shown here is derived from an EMBL/GenBank/DDBJ whole genome shotgun (WGS) entry which is preliminary data.</text>
</comment>
<dbReference type="InterPro" id="IPR009057">
    <property type="entry name" value="Homeodomain-like_sf"/>
</dbReference>
<dbReference type="InterPro" id="IPR001647">
    <property type="entry name" value="HTH_TetR"/>
</dbReference>
<dbReference type="Gene3D" id="1.10.357.10">
    <property type="entry name" value="Tetracycline Repressor, domain 2"/>
    <property type="match status" value="1"/>
</dbReference>
<evidence type="ECO:0000256" key="3">
    <source>
        <dbReference type="ARBA" id="ARBA00023163"/>
    </source>
</evidence>
<reference evidence="6 7" key="1">
    <citation type="journal article" date="2013" name="Biodegradation">
        <title>Occurrence of 4-tert-butylphenol (4-t-BP) biodegradation in an aquatic sample caused by the presence of Spirodela polyrrhiza and isolation of a 4-t-BP-utilizing bacterium.</title>
        <authorList>
            <person name="Ogata Y."/>
            <person name="Toyama T."/>
            <person name="Yu N."/>
            <person name="Wang X."/>
            <person name="Sei K."/>
            <person name="Ike M."/>
        </authorList>
    </citation>
    <scope>NUCLEOTIDE SEQUENCE [LARGE SCALE GENOMIC DNA]</scope>
    <source>
        <strain evidence="6 7">OMI</strain>
    </source>
</reference>
<keyword evidence="3" id="KW-0804">Transcription</keyword>
<evidence type="ECO:0000313" key="7">
    <source>
        <dbReference type="Proteomes" id="UP000221538"/>
    </source>
</evidence>